<evidence type="ECO:0000313" key="1">
    <source>
        <dbReference type="EMBL" id="SFE88013.1"/>
    </source>
</evidence>
<dbReference type="Proteomes" id="UP000198598">
    <property type="component" value="Unassembled WGS sequence"/>
</dbReference>
<accession>A0A1I2E5Q5</accession>
<keyword evidence="2" id="KW-1185">Reference proteome</keyword>
<evidence type="ECO:0008006" key="3">
    <source>
        <dbReference type="Google" id="ProtNLM"/>
    </source>
</evidence>
<dbReference type="Pfam" id="PF12099">
    <property type="entry name" value="DUF3575"/>
    <property type="match status" value="1"/>
</dbReference>
<sequence>MLLKLYFTMRFSFTLLLAVSAQVAFSQVMLKTNLLYPTLVRGAAVALEVATPKHSSVNLYAAFGSNGDLALADTYTFQNLIVEKRFYKNSASFFRGAYWAPYAKYMHRQIYKEGLHGSIITTRGRDSDGHSLGLGTVVGLQVPNRFIKRTFIDAFLGGGYLAYLYETDAKNPGQGRFGHVDLRVGLSLGYLF</sequence>
<dbReference type="EMBL" id="FOLQ01000021">
    <property type="protein sequence ID" value="SFE88013.1"/>
    <property type="molecule type" value="Genomic_DNA"/>
</dbReference>
<dbReference type="AlphaFoldDB" id="A0A1I2E5Q5"/>
<evidence type="ECO:0000313" key="2">
    <source>
        <dbReference type="Proteomes" id="UP000198598"/>
    </source>
</evidence>
<organism evidence="1 2">
    <name type="scientific">Spirosoma endophyticum</name>
    <dbReference type="NCBI Taxonomy" id="662367"/>
    <lineage>
        <taxon>Bacteria</taxon>
        <taxon>Pseudomonadati</taxon>
        <taxon>Bacteroidota</taxon>
        <taxon>Cytophagia</taxon>
        <taxon>Cytophagales</taxon>
        <taxon>Cytophagaceae</taxon>
        <taxon>Spirosoma</taxon>
    </lineage>
</organism>
<reference evidence="1 2" key="1">
    <citation type="submission" date="2016-10" db="EMBL/GenBank/DDBJ databases">
        <authorList>
            <person name="de Groot N.N."/>
        </authorList>
    </citation>
    <scope>NUCLEOTIDE SEQUENCE [LARGE SCALE GENOMIC DNA]</scope>
    <source>
        <strain evidence="1 2">DSM 26130</strain>
    </source>
</reference>
<name>A0A1I2E5Q5_9BACT</name>
<dbReference type="InterPro" id="IPR021958">
    <property type="entry name" value="DUF3575"/>
</dbReference>
<gene>
    <name evidence="1" type="ORF">SAMN05216167_12128</name>
</gene>
<proteinExistence type="predicted"/>
<protein>
    <recommendedName>
        <fullName evidence="3">DUF3575 domain-containing protein</fullName>
    </recommendedName>
</protein>